<reference evidence="9 10" key="1">
    <citation type="submission" date="2015-09" db="EMBL/GenBank/DDBJ databases">
        <title>Draft Genome Sequence of Bradyrhizobium manausense Strain BR 3351T, a Novel Symbiotic Nitrogen-Fixing Alphaproteobacterium Isolated from Brazilian Amazon Rain Forest.</title>
        <authorList>
            <person name="De Araujo J.L."/>
            <person name="Zilli J.E."/>
        </authorList>
    </citation>
    <scope>NUCLEOTIDE SEQUENCE [LARGE SCALE GENOMIC DNA]</scope>
    <source>
        <strain evidence="9 10">BR3351</strain>
    </source>
</reference>
<dbReference type="EMBL" id="LJYG01000080">
    <property type="protein sequence ID" value="KRQ11330.1"/>
    <property type="molecule type" value="Genomic_DNA"/>
</dbReference>
<keyword evidence="6 7" id="KW-0472">Membrane</keyword>
<comment type="caution">
    <text evidence="9">The sequence shown here is derived from an EMBL/GenBank/DDBJ whole genome shotgun (WGS) entry which is preliminary data.</text>
</comment>
<dbReference type="PROSITE" id="PS50928">
    <property type="entry name" value="ABC_TM1"/>
    <property type="match status" value="1"/>
</dbReference>
<gene>
    <name evidence="9" type="ORF">AOQ71_18035</name>
</gene>
<feature type="transmembrane region" description="Helical" evidence="7">
    <location>
        <begin position="199"/>
        <end position="222"/>
    </location>
</feature>
<dbReference type="STRING" id="989370.AOQ71_18035"/>
<name>A0A0R3DVF7_9BRAD</name>
<evidence type="ECO:0000256" key="1">
    <source>
        <dbReference type="ARBA" id="ARBA00004651"/>
    </source>
</evidence>
<dbReference type="CDD" id="cd06261">
    <property type="entry name" value="TM_PBP2"/>
    <property type="match status" value="1"/>
</dbReference>
<evidence type="ECO:0000256" key="3">
    <source>
        <dbReference type="ARBA" id="ARBA00022475"/>
    </source>
</evidence>
<dbReference type="InterPro" id="IPR035906">
    <property type="entry name" value="MetI-like_sf"/>
</dbReference>
<evidence type="ECO:0000256" key="4">
    <source>
        <dbReference type="ARBA" id="ARBA00022692"/>
    </source>
</evidence>
<evidence type="ECO:0000313" key="10">
    <source>
        <dbReference type="Proteomes" id="UP000051936"/>
    </source>
</evidence>
<dbReference type="PANTHER" id="PTHR32243:SF18">
    <property type="entry name" value="INNER MEMBRANE ABC TRANSPORTER PERMEASE PROTEIN YCJP"/>
    <property type="match status" value="1"/>
</dbReference>
<dbReference type="Proteomes" id="UP000051936">
    <property type="component" value="Unassembled WGS sequence"/>
</dbReference>
<keyword evidence="2 7" id="KW-0813">Transport</keyword>
<comment type="subcellular location">
    <subcellularLocation>
        <location evidence="1 7">Cell membrane</location>
        <topology evidence="1 7">Multi-pass membrane protein</topology>
    </subcellularLocation>
</comment>
<feature type="transmembrane region" description="Helical" evidence="7">
    <location>
        <begin position="242"/>
        <end position="264"/>
    </location>
</feature>
<keyword evidence="10" id="KW-1185">Reference proteome</keyword>
<evidence type="ECO:0000256" key="7">
    <source>
        <dbReference type="RuleBase" id="RU363032"/>
    </source>
</evidence>
<accession>A0A0R3DVF7</accession>
<dbReference type="AlphaFoldDB" id="A0A0R3DVF7"/>
<evidence type="ECO:0000256" key="5">
    <source>
        <dbReference type="ARBA" id="ARBA00022989"/>
    </source>
</evidence>
<dbReference type="GO" id="GO:0055085">
    <property type="term" value="P:transmembrane transport"/>
    <property type="evidence" value="ECO:0007669"/>
    <property type="project" value="InterPro"/>
</dbReference>
<feature type="domain" description="ABC transmembrane type-1" evidence="8">
    <location>
        <begin position="75"/>
        <end position="264"/>
    </location>
</feature>
<feature type="transmembrane region" description="Helical" evidence="7">
    <location>
        <begin position="72"/>
        <end position="98"/>
    </location>
</feature>
<evidence type="ECO:0000259" key="8">
    <source>
        <dbReference type="PROSITE" id="PS50928"/>
    </source>
</evidence>
<dbReference type="InterPro" id="IPR000515">
    <property type="entry name" value="MetI-like"/>
</dbReference>
<dbReference type="InterPro" id="IPR050901">
    <property type="entry name" value="BP-dep_ABC_trans_perm"/>
</dbReference>
<evidence type="ECO:0000256" key="6">
    <source>
        <dbReference type="ARBA" id="ARBA00023136"/>
    </source>
</evidence>
<dbReference type="GO" id="GO:0005886">
    <property type="term" value="C:plasma membrane"/>
    <property type="evidence" value="ECO:0007669"/>
    <property type="project" value="UniProtKB-SubCell"/>
</dbReference>
<evidence type="ECO:0000256" key="2">
    <source>
        <dbReference type="ARBA" id="ARBA00022448"/>
    </source>
</evidence>
<organism evidence="9 10">
    <name type="scientific">Bradyrhizobium manausense</name>
    <dbReference type="NCBI Taxonomy" id="989370"/>
    <lineage>
        <taxon>Bacteria</taxon>
        <taxon>Pseudomonadati</taxon>
        <taxon>Pseudomonadota</taxon>
        <taxon>Alphaproteobacteria</taxon>
        <taxon>Hyphomicrobiales</taxon>
        <taxon>Nitrobacteraceae</taxon>
        <taxon>Bradyrhizobium</taxon>
    </lineage>
</organism>
<evidence type="ECO:0000313" key="9">
    <source>
        <dbReference type="EMBL" id="KRQ11330.1"/>
    </source>
</evidence>
<protein>
    <recommendedName>
        <fullName evidence="8">ABC transmembrane type-1 domain-containing protein</fullName>
    </recommendedName>
</protein>
<dbReference type="OrthoDB" id="9815445at2"/>
<dbReference type="RefSeq" id="WP_057748651.1">
    <property type="nucleotide sequence ID" value="NZ_LJYG01000080.1"/>
</dbReference>
<dbReference type="Pfam" id="PF00528">
    <property type="entry name" value="BPD_transp_1"/>
    <property type="match status" value="1"/>
</dbReference>
<sequence length="279" mass="31340">MRIGRLPARKARILAVRYVGAGIVTLLFLFPVYWLFMISFKTPDEIYHVPPLWIPGQIQFSNYYVLFKDGDVLAILNSLIVAGVSSGVAIVLGTLCAYSLARFGTGGENLAMWIISQRMIPPIAVVFPIFLIYVYFGLVDGYFGLILLYTAFNLPYVIWMMRGYIVDVPLELEESALVDGLNRWEVIWKVVFPMVRPGLMATSVFTFVFAWNDFLFALVLTRTEVITFPVMLTHYFGGQSNFWAKIAAMSVLGTLPIFVAVSVMQRYLVRGISLGAVKG</sequence>
<dbReference type="SUPFAM" id="SSF161098">
    <property type="entry name" value="MetI-like"/>
    <property type="match status" value="1"/>
</dbReference>
<feature type="transmembrane region" description="Helical" evidence="7">
    <location>
        <begin position="119"/>
        <end position="136"/>
    </location>
</feature>
<keyword evidence="3" id="KW-1003">Cell membrane</keyword>
<proteinExistence type="inferred from homology"/>
<keyword evidence="5 7" id="KW-1133">Transmembrane helix</keyword>
<dbReference type="Gene3D" id="1.10.3720.10">
    <property type="entry name" value="MetI-like"/>
    <property type="match status" value="1"/>
</dbReference>
<dbReference type="PANTHER" id="PTHR32243">
    <property type="entry name" value="MALTOSE TRANSPORT SYSTEM PERMEASE-RELATED"/>
    <property type="match status" value="1"/>
</dbReference>
<comment type="similarity">
    <text evidence="7">Belongs to the binding-protein-dependent transport system permease family.</text>
</comment>
<feature type="transmembrane region" description="Helical" evidence="7">
    <location>
        <begin position="142"/>
        <end position="159"/>
    </location>
</feature>
<feature type="transmembrane region" description="Helical" evidence="7">
    <location>
        <begin position="12"/>
        <end position="36"/>
    </location>
</feature>
<keyword evidence="4 7" id="KW-0812">Transmembrane</keyword>